<accession>A0A381FP15</accession>
<dbReference type="Pfam" id="PF00271">
    <property type="entry name" value="Helicase_C"/>
    <property type="match status" value="1"/>
</dbReference>
<dbReference type="SUPFAM" id="SSF53335">
    <property type="entry name" value="S-adenosyl-L-methionine-dependent methyltransferases"/>
    <property type="match status" value="1"/>
</dbReference>
<dbReference type="Pfam" id="PF07669">
    <property type="entry name" value="Eco57I"/>
    <property type="match status" value="1"/>
</dbReference>
<dbReference type="PRINTS" id="PR00507">
    <property type="entry name" value="N12N6MTFRASE"/>
</dbReference>
<dbReference type="GO" id="GO:0016787">
    <property type="term" value="F:hydrolase activity"/>
    <property type="evidence" value="ECO:0007669"/>
    <property type="project" value="InterPro"/>
</dbReference>
<dbReference type="Proteomes" id="UP000254282">
    <property type="component" value="Unassembled WGS sequence"/>
</dbReference>
<feature type="region of interest" description="Disordered" evidence="1">
    <location>
        <begin position="134"/>
        <end position="257"/>
    </location>
</feature>
<keyword evidence="4" id="KW-0808">Transferase</keyword>
<protein>
    <submittedName>
        <fullName evidence="4">DNA methylase</fullName>
    </submittedName>
</protein>
<feature type="domain" description="Helicase ATP-binding" evidence="2">
    <location>
        <begin position="972"/>
        <end position="1213"/>
    </location>
</feature>
<dbReference type="Gene3D" id="3.40.50.150">
    <property type="entry name" value="Vaccinia Virus protein VP39"/>
    <property type="match status" value="1"/>
</dbReference>
<dbReference type="EMBL" id="UFVR01000004">
    <property type="protein sequence ID" value="SUX48247.1"/>
    <property type="molecule type" value="Genomic_DNA"/>
</dbReference>
<dbReference type="CDD" id="cd02440">
    <property type="entry name" value="AdoMet_MTases"/>
    <property type="match status" value="1"/>
</dbReference>
<dbReference type="Gene3D" id="3.40.50.300">
    <property type="entry name" value="P-loop containing nucleotide triphosphate hydrolases"/>
    <property type="match status" value="2"/>
</dbReference>
<dbReference type="InterPro" id="IPR002052">
    <property type="entry name" value="DNA_methylase_N6_adenine_CS"/>
</dbReference>
<dbReference type="GO" id="GO:0005524">
    <property type="term" value="F:ATP binding"/>
    <property type="evidence" value="ECO:0007669"/>
    <property type="project" value="InterPro"/>
</dbReference>
<dbReference type="GO" id="GO:0009007">
    <property type="term" value="F:site-specific DNA-methyltransferase (adenine-specific) activity"/>
    <property type="evidence" value="ECO:0007669"/>
    <property type="project" value="UniProtKB-EC"/>
</dbReference>
<organism evidence="4 5">
    <name type="scientific">Chryseobacterium indoltheticum</name>
    <dbReference type="NCBI Taxonomy" id="254"/>
    <lineage>
        <taxon>Bacteria</taxon>
        <taxon>Pseudomonadati</taxon>
        <taxon>Bacteroidota</taxon>
        <taxon>Flavobacteriia</taxon>
        <taxon>Flavobacteriales</taxon>
        <taxon>Weeksellaceae</taxon>
        <taxon>Chryseobacterium group</taxon>
        <taxon>Chryseobacterium</taxon>
    </lineage>
</organism>
<feature type="compositionally biased region" description="Polar residues" evidence="1">
    <location>
        <begin position="142"/>
        <end position="181"/>
    </location>
</feature>
<reference evidence="4 5" key="1">
    <citation type="submission" date="2018-06" db="EMBL/GenBank/DDBJ databases">
        <authorList>
            <consortium name="Pathogen Informatics"/>
            <person name="Doyle S."/>
        </authorList>
    </citation>
    <scope>NUCLEOTIDE SEQUENCE [LARGE SCALE GENOMIC DNA]</scope>
    <source>
        <strain evidence="4 5">NCTC13532</strain>
    </source>
</reference>
<dbReference type="InterPro" id="IPR011639">
    <property type="entry name" value="MethylTrfase_TaqI-like_dom"/>
</dbReference>
<dbReference type="PROSITE" id="PS51192">
    <property type="entry name" value="HELICASE_ATP_BIND_1"/>
    <property type="match status" value="1"/>
</dbReference>
<dbReference type="SMART" id="SM00487">
    <property type="entry name" value="DEXDc"/>
    <property type="match status" value="1"/>
</dbReference>
<sequence length="1724" mass="197237">MKDQDFFNEINDDISVVEGNKRELIVFTNSKDTLSFLELLQLNKQVNNRTLITLNSGSNSKKFLNRYQNYDGKMFLCLTGDRTGNAVTRKILTEFNGKNIKDVRPLYEISENGNQNLTEYLKNKLNLQDKNTNLVEPKISENESNAIESGTTSDSQQVGNGTPEHNTGELSPKIQSEQNGSYGSGQAVGSNNAGNGLASTERSDLGSRDRGRGSYDDSQQNNVGETQGRSVGGIVPGRTVSDRRKPDGGLSEISEESTNDVELDALISKYKGQKLNNDQVAEVVSAACFVSDNHKINLKENLNITDDLIEICNQFQSGGTAKEGRGILDEYYTQDKIVDSVRNLIKDHFKTQKEISVLEPSVGTGNFIYATHELSVNSKITAFEINETTAKIAKLLHPEADINLRSFETEFIDEKGNKKDFSQQYDLVIGNPPYGEHRGLYKGLGEEPKISKYEDYFVKRSLDSLKPNGVLAMVLPSAWLSRQKKWQNANILEGFRLPNGAFAGTQIGTDIIILRKNTQNISTDISNYFENNPARILGGTREKTNRFGRLEKYIHGNLDEALFKIEQFKNRKETQRIGNLFEDLFLEEEPKVENKVNAEIKPAVQKVSSTIFTSLKEKEILNLNEVHEKIKLVLSILNNIKFKSPAITTEISKYQKLREDLITKPTSFSDEKLKELIEKSARIISIHNTRAEKEYQLQTKPELKKGVLKYQFAKQDKIVNTSLQNSSDITIGQIEAFRDTSYDGTLNNRGKHHQFANFINGNWVHDFYYSEGNIYAKLEQLERDFSDKNAVGGTENQYKKQKALLENVLPKAKSLDEIYISPNHEFVHKFELGQIEKDQYNHITKRTESVIVDYNLAEKFKDFVGTLSSEAFAGSSAWEVRSFVDNETIIGSDKERNALVRERRKAAAKDLFYKFVREELSDDIRNRFVKDFNRNYNNIHVPDYSKFPLFSRIYLHFIGQELRLTEVQKAGIGRQTTKGVGLLAHEVGFGKTLSGILSMHEAMERGNCKRPLIVVPNDSILKQWVETIFETIPNAKVNVLGNLGKDYDLSKFDNKDGEITIVTYEGFNNIGFSSEITEELSSKFNYISASELKSVTNTERDIQIELQKEKEIEGKMKRGKIYDWEDFGFDHLTYDEVHNANHIVGKVKIEDRRFASDFRSQNQQTSKLGINTWMAAQYIQDKNDGRNVTLLSATPFTNKPLEYYSILSLIANKRLEESGYFNVNTFFETFMEADNDMEIDAKGDVKFKANVRRFKNNSLFQQLLSEFIDIKGEEDNPELIRPNKINKEYKIEQNDFTKEQYDLLSENFYETEKGAILTHILNARLIAISPYLSPYYDDEEPSVKEFIENSPKLKQTMDLIHQNKKDIPESGQIIYSELAVAQFPKLKEYLIKEIGYKPEEIGIITGATNKNQRISIQNDFNEGKLKVVIGSEAIQEGMNLQENTTDVYMLTLPYNFTSLRQVEGRAWRQGNKNENVRINFMLTNDSIDVFMLQKLQAKQARYLEAMKKGADVLDISDISTQELKTSIITNPETRANIEIELMKRRIESEKNKHLADNAFVLRKYEDVLKVQELVTKAEHSYNRIEGYAKNGDGNSEYWATQLPSYQKTIDLHKAQVQEVIENLAQKGIDVTQIEHQTKTTEDKIAELDKKLEELPKTRENLLALYKVEKAEQLKMNENRDYVKERALENIVLYNNLTTVGFIDKVLKQKENIYLDNFQNVVRRR</sequence>
<keyword evidence="4" id="KW-0489">Methyltransferase</keyword>
<evidence type="ECO:0000313" key="5">
    <source>
        <dbReference type="Proteomes" id="UP000254282"/>
    </source>
</evidence>
<dbReference type="PANTHER" id="PTHR10799">
    <property type="entry name" value="SNF2/RAD54 HELICASE FAMILY"/>
    <property type="match status" value="1"/>
</dbReference>
<evidence type="ECO:0000256" key="1">
    <source>
        <dbReference type="SAM" id="MobiDB-lite"/>
    </source>
</evidence>
<evidence type="ECO:0000259" key="2">
    <source>
        <dbReference type="PROSITE" id="PS51192"/>
    </source>
</evidence>
<feature type="compositionally biased region" description="Polar residues" evidence="1">
    <location>
        <begin position="219"/>
        <end position="229"/>
    </location>
</feature>
<dbReference type="GO" id="GO:0006304">
    <property type="term" value="P:DNA modification"/>
    <property type="evidence" value="ECO:0007669"/>
    <property type="project" value="InterPro"/>
</dbReference>
<dbReference type="SMART" id="SM00490">
    <property type="entry name" value="HELICc"/>
    <property type="match status" value="1"/>
</dbReference>
<dbReference type="SUPFAM" id="SSF52540">
    <property type="entry name" value="P-loop containing nucleoside triphosphate hydrolases"/>
    <property type="match status" value="2"/>
</dbReference>
<dbReference type="InterPro" id="IPR001650">
    <property type="entry name" value="Helicase_C-like"/>
</dbReference>
<feature type="domain" description="Helicase C-terminal" evidence="3">
    <location>
        <begin position="1352"/>
        <end position="1524"/>
    </location>
</feature>
<name>A0A381FP15_9FLAO</name>
<gene>
    <name evidence="4" type="ORF">NCTC13532_03852</name>
</gene>
<feature type="compositionally biased region" description="Basic and acidic residues" evidence="1">
    <location>
        <begin position="201"/>
        <end position="215"/>
    </location>
</feature>
<dbReference type="PROSITE" id="PS00092">
    <property type="entry name" value="N6_MTASE"/>
    <property type="match status" value="1"/>
</dbReference>
<dbReference type="Pfam" id="PF04851">
    <property type="entry name" value="ResIII"/>
    <property type="match status" value="1"/>
</dbReference>
<dbReference type="GO" id="GO:0003677">
    <property type="term" value="F:DNA binding"/>
    <property type="evidence" value="ECO:0007669"/>
    <property type="project" value="InterPro"/>
</dbReference>
<evidence type="ECO:0000259" key="3">
    <source>
        <dbReference type="PROSITE" id="PS51194"/>
    </source>
</evidence>
<dbReference type="RefSeq" id="WP_115621408.1">
    <property type="nucleotide sequence ID" value="NZ_UFVR01000004.1"/>
</dbReference>
<dbReference type="InterPro" id="IPR006935">
    <property type="entry name" value="Helicase/UvrB_N"/>
</dbReference>
<proteinExistence type="predicted"/>
<feature type="compositionally biased region" description="Polar residues" evidence="1">
    <location>
        <begin position="187"/>
        <end position="200"/>
    </location>
</feature>
<evidence type="ECO:0000313" key="4">
    <source>
        <dbReference type="EMBL" id="SUX48247.1"/>
    </source>
</evidence>
<dbReference type="InterPro" id="IPR027417">
    <property type="entry name" value="P-loop_NTPase"/>
</dbReference>
<dbReference type="InterPro" id="IPR014001">
    <property type="entry name" value="Helicase_ATP-bd"/>
</dbReference>
<dbReference type="PROSITE" id="PS51194">
    <property type="entry name" value="HELICASE_CTER"/>
    <property type="match status" value="1"/>
</dbReference>
<dbReference type="GO" id="GO:0032259">
    <property type="term" value="P:methylation"/>
    <property type="evidence" value="ECO:0007669"/>
    <property type="project" value="UniProtKB-KW"/>
</dbReference>
<dbReference type="InterPro" id="IPR029063">
    <property type="entry name" value="SAM-dependent_MTases_sf"/>
</dbReference>